<dbReference type="STRING" id="797209.GCA_000376445_00693"/>
<dbReference type="Gene3D" id="3.30.540.10">
    <property type="entry name" value="Fructose-1,6-Bisphosphatase, subunit A, domain 1"/>
    <property type="match status" value="1"/>
</dbReference>
<dbReference type="GO" id="GO:0006000">
    <property type="term" value="P:fructose metabolic process"/>
    <property type="evidence" value="ECO:0007669"/>
    <property type="project" value="TreeGrafter"/>
</dbReference>
<comment type="pathway">
    <text evidence="6">Carbohydrate biosynthesis.</text>
</comment>
<evidence type="ECO:0000256" key="1">
    <source>
        <dbReference type="ARBA" id="ARBA00001273"/>
    </source>
</evidence>
<dbReference type="PANTHER" id="PTHR11556">
    <property type="entry name" value="FRUCTOSE-1,6-BISPHOSPHATASE-RELATED"/>
    <property type="match status" value="1"/>
</dbReference>
<evidence type="ECO:0000313" key="14">
    <source>
        <dbReference type="Proteomes" id="UP000184203"/>
    </source>
</evidence>
<dbReference type="HAMAP" id="MF_01855">
    <property type="entry name" value="FBPase_class1"/>
    <property type="match status" value="1"/>
</dbReference>
<dbReference type="GO" id="GO:0030388">
    <property type="term" value="P:fructose 1,6-bisphosphate metabolic process"/>
    <property type="evidence" value="ECO:0007669"/>
    <property type="project" value="TreeGrafter"/>
</dbReference>
<dbReference type="eggNOG" id="arCOG04603">
    <property type="taxonomic scope" value="Archaea"/>
</dbReference>
<dbReference type="EC" id="3.1.3.11" evidence="7"/>
<reference evidence="11 13" key="1">
    <citation type="journal article" date="2014" name="ISME J.">
        <title>Trehalose/2-sulfotrehalose biosynthesis and glycine-betaine uptake are widely spread mechanisms for osmoadaptation in the Halobacteriales.</title>
        <authorList>
            <person name="Youssef N.H."/>
            <person name="Savage-Ashlock K.N."/>
            <person name="McCully A.L."/>
            <person name="Luedtke B."/>
            <person name="Shaw E.I."/>
            <person name="Hoff W.D."/>
            <person name="Elshahed M.S."/>
        </authorList>
    </citation>
    <scope>NUCLEOTIDE SEQUENCE [LARGE SCALE GENOMIC DNA]</scope>
    <source>
        <strain evidence="11 13">DX253</strain>
    </source>
</reference>
<dbReference type="GO" id="GO:0005986">
    <property type="term" value="P:sucrose biosynthetic process"/>
    <property type="evidence" value="ECO:0007669"/>
    <property type="project" value="TreeGrafter"/>
</dbReference>
<organism evidence="11 13">
    <name type="scientific">Haladaptatus paucihalophilus DX253</name>
    <dbReference type="NCBI Taxonomy" id="797209"/>
    <lineage>
        <taxon>Archaea</taxon>
        <taxon>Methanobacteriati</taxon>
        <taxon>Methanobacteriota</taxon>
        <taxon>Stenosarchaea group</taxon>
        <taxon>Halobacteria</taxon>
        <taxon>Halobacteriales</taxon>
        <taxon>Haladaptataceae</taxon>
        <taxon>Haladaptatus</taxon>
    </lineage>
</organism>
<evidence type="ECO:0000256" key="3">
    <source>
        <dbReference type="ARBA" id="ARBA00022490"/>
    </source>
</evidence>
<feature type="binding site" evidence="7">
    <location>
        <position position="66"/>
    </location>
    <ligand>
        <name>Mg(2+)</name>
        <dbReference type="ChEBI" id="CHEBI:18420"/>
        <label>1</label>
    </ligand>
</feature>
<feature type="domain" description="Fructose-1-6-bisphosphatase class I N-terminal" evidence="9">
    <location>
        <begin position="28"/>
        <end position="143"/>
    </location>
</feature>
<dbReference type="SUPFAM" id="SSF56655">
    <property type="entry name" value="Carbohydrate phosphatase"/>
    <property type="match status" value="1"/>
</dbReference>
<dbReference type="GO" id="GO:0042132">
    <property type="term" value="F:fructose 1,6-bisphosphate 1-phosphatase activity"/>
    <property type="evidence" value="ECO:0007669"/>
    <property type="project" value="UniProtKB-UniRule"/>
</dbReference>
<dbReference type="InterPro" id="IPR044015">
    <property type="entry name" value="FBPase_C_dom"/>
</dbReference>
<comment type="caution">
    <text evidence="7">Lacks conserved residue(s) required for the propagation of feature annotation.</text>
</comment>
<evidence type="ECO:0000256" key="6">
    <source>
        <dbReference type="ARBA" id="ARBA00024331"/>
    </source>
</evidence>
<dbReference type="PIRSF" id="PIRSF000904">
    <property type="entry name" value="FBPtase_SBPase"/>
    <property type="match status" value="1"/>
</dbReference>
<comment type="cofactor">
    <cofactor evidence="7">
        <name>Mg(2+)</name>
        <dbReference type="ChEBI" id="CHEBI:18420"/>
    </cofactor>
    <text evidence="7">Binds 2 magnesium ions per subunit.</text>
</comment>
<dbReference type="InterPro" id="IPR033391">
    <property type="entry name" value="FBPase_N"/>
</dbReference>
<feature type="binding site" evidence="7">
    <location>
        <position position="83"/>
    </location>
    <ligand>
        <name>Mg(2+)</name>
        <dbReference type="ChEBI" id="CHEBI:18420"/>
        <label>2</label>
    </ligand>
</feature>
<dbReference type="EMBL" id="AEMG01000028">
    <property type="protein sequence ID" value="EFW90296.1"/>
    <property type="molecule type" value="Genomic_DNA"/>
</dbReference>
<evidence type="ECO:0000256" key="8">
    <source>
        <dbReference type="RuleBase" id="RU000508"/>
    </source>
</evidence>
<proteinExistence type="inferred from homology"/>
<dbReference type="PATRIC" id="fig|797209.4.peg.3836"/>
<evidence type="ECO:0000256" key="7">
    <source>
        <dbReference type="HAMAP-Rule" id="MF_01855"/>
    </source>
</evidence>
<dbReference type="Proteomes" id="UP000003751">
    <property type="component" value="Unassembled WGS sequence"/>
</dbReference>
<reference evidence="12" key="2">
    <citation type="submission" date="2016-11" db="EMBL/GenBank/DDBJ databases">
        <authorList>
            <person name="Jaros S."/>
            <person name="Januszkiewicz K."/>
            <person name="Wedrychowicz H."/>
        </authorList>
    </citation>
    <scope>NUCLEOTIDE SEQUENCE [LARGE SCALE GENOMIC DNA]</scope>
    <source>
        <strain evidence="12">DX253</strain>
    </source>
</reference>
<dbReference type="GO" id="GO:0005737">
    <property type="term" value="C:cytoplasm"/>
    <property type="evidence" value="ECO:0007669"/>
    <property type="project" value="UniProtKB-SubCell"/>
</dbReference>
<protein>
    <recommendedName>
        <fullName evidence="7">Fructose-1,6-bisphosphatase class 1</fullName>
        <shortName evidence="7">FBPase class 1</shortName>
        <ecNumber evidence="7">3.1.3.11</ecNumber>
    </recommendedName>
    <alternativeName>
        <fullName evidence="7">D-fructose-1,6-bisphosphate 1-phosphohydrolase class 1</fullName>
    </alternativeName>
</protein>
<dbReference type="NCBIfam" id="NF006786">
    <property type="entry name" value="PRK09293.3-3"/>
    <property type="match status" value="1"/>
</dbReference>
<feature type="domain" description="Fructose-1-6-bisphosphatase class 1 C-terminal" evidence="10">
    <location>
        <begin position="156"/>
        <end position="277"/>
    </location>
</feature>
<evidence type="ECO:0000256" key="4">
    <source>
        <dbReference type="ARBA" id="ARBA00022801"/>
    </source>
</evidence>
<accession>E7QYN0</accession>
<dbReference type="GO" id="GO:0006002">
    <property type="term" value="P:fructose 6-phosphate metabolic process"/>
    <property type="evidence" value="ECO:0007669"/>
    <property type="project" value="TreeGrafter"/>
</dbReference>
<gene>
    <name evidence="7" type="primary">fbp</name>
    <name evidence="12" type="ORF">SAMN05444342_0245</name>
    <name evidence="11" type="ORF">ZOD2009_19603</name>
</gene>
<evidence type="ECO:0000259" key="9">
    <source>
        <dbReference type="Pfam" id="PF00316"/>
    </source>
</evidence>
<dbReference type="Pfam" id="PF18913">
    <property type="entry name" value="FBPase_C"/>
    <property type="match status" value="1"/>
</dbReference>
<comment type="similarity">
    <text evidence="2 7 8">Belongs to the FBPase class 1 family.</text>
</comment>
<keyword evidence="14" id="KW-1185">Reference proteome</keyword>
<keyword evidence="5 7" id="KW-0119">Carbohydrate metabolism</keyword>
<dbReference type="OrthoDB" id="146513at2157"/>
<comment type="catalytic activity">
    <reaction evidence="1 7">
        <text>beta-D-fructose 1,6-bisphosphate + H2O = beta-D-fructose 6-phosphate + phosphate</text>
        <dbReference type="Rhea" id="RHEA:11064"/>
        <dbReference type="ChEBI" id="CHEBI:15377"/>
        <dbReference type="ChEBI" id="CHEBI:32966"/>
        <dbReference type="ChEBI" id="CHEBI:43474"/>
        <dbReference type="ChEBI" id="CHEBI:57634"/>
        <dbReference type="EC" id="3.1.3.11"/>
    </reaction>
</comment>
<evidence type="ECO:0000313" key="11">
    <source>
        <dbReference type="EMBL" id="EFW90296.1"/>
    </source>
</evidence>
<evidence type="ECO:0000259" key="10">
    <source>
        <dbReference type="Pfam" id="PF18913"/>
    </source>
</evidence>
<dbReference type="EMBL" id="FRAN01000001">
    <property type="protein sequence ID" value="SHK00439.1"/>
    <property type="molecule type" value="Genomic_DNA"/>
</dbReference>
<sequence>METVDTILATVAAAAPEIRGGLTGRRRKADEENPSGEIQMAADVWADEHLEAELTAIEGVGEFASEEREHVVDCGEGLSVAIDPLDGSSNLKSNNSMGTIVGIYDVPLPAKGTDLVASAFVLFGPITTMMVARDGSVTEYVIEDGEQRVVTEDVTLPDDPTVYGFGGRVPDWPEAFTAYARDVEDELKLRYGGAMIGDVNQVLTYGGVFAYPGLESRPEGKLRLQFEGNPMAYIIESAGGRSSDGEQSILDVTPEELHQRVPLHIGNAELIDRLESAL</sequence>
<evidence type="ECO:0000313" key="12">
    <source>
        <dbReference type="EMBL" id="SHK00439.1"/>
    </source>
</evidence>
<dbReference type="InterPro" id="IPR000146">
    <property type="entry name" value="FBPase_class-1"/>
</dbReference>
<feature type="binding site" evidence="7">
    <location>
        <position position="85"/>
    </location>
    <ligand>
        <name>Mg(2+)</name>
        <dbReference type="ChEBI" id="CHEBI:18420"/>
        <label>1</label>
    </ligand>
</feature>
<feature type="binding site" evidence="7">
    <location>
        <position position="86"/>
    </location>
    <ligand>
        <name>Mg(2+)</name>
        <dbReference type="ChEBI" id="CHEBI:18420"/>
        <label>2</label>
    </ligand>
</feature>
<comment type="subcellular location">
    <subcellularLocation>
        <location evidence="7">Cytoplasm</location>
    </subcellularLocation>
</comment>
<dbReference type="PANTHER" id="PTHR11556:SF35">
    <property type="entry name" value="SEDOHEPTULOSE-1,7-BISPHOSPHATASE, CHLOROPLASTIC"/>
    <property type="match status" value="1"/>
</dbReference>
<feature type="binding site" evidence="7">
    <location>
        <position position="83"/>
    </location>
    <ligand>
        <name>Mg(2+)</name>
        <dbReference type="ChEBI" id="CHEBI:18420"/>
        <label>1</label>
    </ligand>
</feature>
<dbReference type="GO" id="GO:0000287">
    <property type="term" value="F:magnesium ion binding"/>
    <property type="evidence" value="ECO:0007669"/>
    <property type="project" value="UniProtKB-UniRule"/>
</dbReference>
<evidence type="ECO:0000256" key="5">
    <source>
        <dbReference type="ARBA" id="ARBA00023277"/>
    </source>
</evidence>
<feature type="binding site" evidence="7">
    <location>
        <position position="227"/>
    </location>
    <ligand>
        <name>Mg(2+)</name>
        <dbReference type="ChEBI" id="CHEBI:18420"/>
        <label>2</label>
    </ligand>
</feature>
<dbReference type="PRINTS" id="PR00115">
    <property type="entry name" value="F16BPHPHTASE"/>
</dbReference>
<keyword evidence="4 7" id="KW-0378">Hydrolase</keyword>
<dbReference type="AlphaFoldDB" id="E7QYN0"/>
<feature type="binding site" evidence="7">
    <location>
        <position position="191"/>
    </location>
    <ligand>
        <name>substrate</name>
    </ligand>
</feature>
<feature type="binding site" evidence="7">
    <location>
        <position position="221"/>
    </location>
    <ligand>
        <name>substrate</name>
    </ligand>
</feature>
<evidence type="ECO:0000256" key="2">
    <source>
        <dbReference type="ARBA" id="ARBA00010941"/>
    </source>
</evidence>
<reference evidence="14" key="3">
    <citation type="submission" date="2016-11" db="EMBL/GenBank/DDBJ databases">
        <authorList>
            <person name="Varghese N."/>
            <person name="Submissions S."/>
        </authorList>
    </citation>
    <scope>NUCLEOTIDE SEQUENCE [LARGE SCALE GENOMIC DNA]</scope>
    <source>
        <strain evidence="14">DX253</strain>
    </source>
</reference>
<keyword evidence="3 7" id="KW-0963">Cytoplasm</keyword>
<feature type="binding site" evidence="7">
    <location>
        <begin position="86"/>
        <end position="89"/>
    </location>
    <ligand>
        <name>substrate</name>
    </ligand>
</feature>
<comment type="subunit">
    <text evidence="7">Homotetramer.</text>
</comment>
<name>E7QYN0_HALPU</name>
<dbReference type="Pfam" id="PF00316">
    <property type="entry name" value="FBPase"/>
    <property type="match status" value="1"/>
</dbReference>
<dbReference type="Gene3D" id="3.40.190.80">
    <property type="match status" value="1"/>
</dbReference>
<dbReference type="InterPro" id="IPR028343">
    <property type="entry name" value="FBPtase"/>
</dbReference>
<keyword evidence="7" id="KW-0460">Magnesium</keyword>
<keyword evidence="7" id="KW-0479">Metal-binding</keyword>
<evidence type="ECO:0000313" key="13">
    <source>
        <dbReference type="Proteomes" id="UP000003751"/>
    </source>
</evidence>
<dbReference type="Proteomes" id="UP000184203">
    <property type="component" value="Unassembled WGS sequence"/>
</dbReference>
<dbReference type="GO" id="GO:0006094">
    <property type="term" value="P:gluconeogenesis"/>
    <property type="evidence" value="ECO:0007669"/>
    <property type="project" value="UniProtKB-UniRule"/>
</dbReference>
<dbReference type="RefSeq" id="WP_007982712.1">
    <property type="nucleotide sequence ID" value="NZ_AEMG01000028.1"/>
</dbReference>